<keyword evidence="3" id="KW-1185">Reference proteome</keyword>
<dbReference type="EMBL" id="JAGKQM010000018">
    <property type="protein sequence ID" value="KAH0862519.1"/>
    <property type="molecule type" value="Genomic_DNA"/>
</dbReference>
<dbReference type="Proteomes" id="UP000824890">
    <property type="component" value="Unassembled WGS sequence"/>
</dbReference>
<comment type="caution">
    <text evidence="2">The sequence shown here is derived from an EMBL/GenBank/DDBJ whole genome shotgun (WGS) entry which is preliminary data.</text>
</comment>
<name>A0ABQ7Y2V8_BRANA</name>
<evidence type="ECO:0000256" key="1">
    <source>
        <dbReference type="SAM" id="MobiDB-lite"/>
    </source>
</evidence>
<evidence type="ECO:0000313" key="3">
    <source>
        <dbReference type="Proteomes" id="UP000824890"/>
    </source>
</evidence>
<feature type="region of interest" description="Disordered" evidence="1">
    <location>
        <begin position="22"/>
        <end position="105"/>
    </location>
</feature>
<reference evidence="2 3" key="1">
    <citation type="submission" date="2021-05" db="EMBL/GenBank/DDBJ databases">
        <title>Genome Assembly of Synthetic Allotetraploid Brassica napus Reveals Homoeologous Exchanges between Subgenomes.</title>
        <authorList>
            <person name="Davis J.T."/>
        </authorList>
    </citation>
    <scope>NUCLEOTIDE SEQUENCE [LARGE SCALE GENOMIC DNA]</scope>
    <source>
        <strain evidence="3">cv. Da-Ae</strain>
        <tissue evidence="2">Seedling</tissue>
    </source>
</reference>
<proteinExistence type="predicted"/>
<evidence type="ECO:0000313" key="2">
    <source>
        <dbReference type="EMBL" id="KAH0862519.1"/>
    </source>
</evidence>
<organism evidence="2 3">
    <name type="scientific">Brassica napus</name>
    <name type="common">Rape</name>
    <dbReference type="NCBI Taxonomy" id="3708"/>
    <lineage>
        <taxon>Eukaryota</taxon>
        <taxon>Viridiplantae</taxon>
        <taxon>Streptophyta</taxon>
        <taxon>Embryophyta</taxon>
        <taxon>Tracheophyta</taxon>
        <taxon>Spermatophyta</taxon>
        <taxon>Magnoliopsida</taxon>
        <taxon>eudicotyledons</taxon>
        <taxon>Gunneridae</taxon>
        <taxon>Pentapetalae</taxon>
        <taxon>rosids</taxon>
        <taxon>malvids</taxon>
        <taxon>Brassicales</taxon>
        <taxon>Brassicaceae</taxon>
        <taxon>Brassiceae</taxon>
        <taxon>Brassica</taxon>
    </lineage>
</organism>
<protein>
    <submittedName>
        <fullName evidence="2">Uncharacterized protein</fullName>
    </submittedName>
</protein>
<sequence length="105" mass="10904">MCGWSTERNVAAPVCSSITMASVPPPARGRDNVQSQGLVSGDLHQLQHGKAPPSERNVAAPVCSSITMASVPPPARGRDNVQSQGLVSGDLHQLQHGKAPPSGEF</sequence>
<accession>A0ABQ7Y2V8</accession>
<gene>
    <name evidence="2" type="ORF">HID58_079730</name>
</gene>